<accession>A0A7T8B9X9</accession>
<protein>
    <submittedName>
        <fullName evidence="7">4,5-DOPA dioxygenase extradiol</fullName>
        <ecNumber evidence="7">1.13.11.29</ecNumber>
    </submittedName>
</protein>
<dbReference type="GO" id="GO:0050297">
    <property type="term" value="F:stizolobate synthase activity"/>
    <property type="evidence" value="ECO:0007669"/>
    <property type="project" value="UniProtKB-EC"/>
</dbReference>
<sequence length="255" mass="27702">MKRMPVVFAGHGSPMNIVEQNQFTRGWAAMAEALPKPEAILCVSAHWFGPWDAVSETGTPETIHDFYGFPEELYAVQYPAPGAPDLARRTVSLMGPGTEADSRRGLDHGAWSVLHCMYPGADIPVCQLSVNAGNSPMESYLAGQKLSPLREEGVLILGSGNIVHNLSLVDWNRSGGYPWADEFDGYIRAAVEEGRYDAAVNYDAAGPSARRAFSSRDHYDPLLYTLGAADSGDPVRIFNSERVMGSLSMTSYIIG</sequence>
<comment type="similarity">
    <text evidence="2">Belongs to the DODA-type extradiol aromatic ring-opening dioxygenase family.</text>
</comment>
<dbReference type="KEGG" id="bhc:JFL75_17910"/>
<dbReference type="EMBL" id="CP067089">
    <property type="protein sequence ID" value="QQO08781.1"/>
    <property type="molecule type" value="Genomic_DNA"/>
</dbReference>
<dbReference type="InterPro" id="IPR014436">
    <property type="entry name" value="Extradiol_dOase_DODA"/>
</dbReference>
<keyword evidence="3" id="KW-0479">Metal-binding</keyword>
<dbReference type="AlphaFoldDB" id="A0A7T8B9X9"/>
<keyword evidence="8" id="KW-1185">Reference proteome</keyword>
<dbReference type="GO" id="GO:0008198">
    <property type="term" value="F:ferrous iron binding"/>
    <property type="evidence" value="ECO:0007669"/>
    <property type="project" value="InterPro"/>
</dbReference>
<gene>
    <name evidence="7" type="primary">ygiD</name>
    <name evidence="7" type="ORF">JFL75_17910</name>
</gene>
<keyword evidence="4" id="KW-0862">Zinc</keyword>
<dbReference type="CDD" id="cd07363">
    <property type="entry name" value="45_DOPA_Dioxygenase"/>
    <property type="match status" value="1"/>
</dbReference>
<dbReference type="InterPro" id="IPR004183">
    <property type="entry name" value="Xdiol_dOase_suB"/>
</dbReference>
<evidence type="ECO:0000256" key="3">
    <source>
        <dbReference type="ARBA" id="ARBA00022723"/>
    </source>
</evidence>
<dbReference type="NCBIfam" id="NF007914">
    <property type="entry name" value="PRK10628.1"/>
    <property type="match status" value="1"/>
</dbReference>
<dbReference type="Proteomes" id="UP000595917">
    <property type="component" value="Chromosome"/>
</dbReference>
<feature type="domain" description="Extradiol ring-cleavage dioxygenase class III enzyme subunit B" evidence="6">
    <location>
        <begin position="13"/>
        <end position="232"/>
    </location>
</feature>
<dbReference type="EC" id="1.13.11.29" evidence="7"/>
<dbReference type="RefSeq" id="WP_215626087.1">
    <property type="nucleotide sequence ID" value="NZ_CP067089.2"/>
</dbReference>
<dbReference type="PANTHER" id="PTHR30096:SF0">
    <property type="entry name" value="4,5-DOPA DIOXYGENASE EXTRADIOL-LIKE PROTEIN"/>
    <property type="match status" value="1"/>
</dbReference>
<proteinExistence type="inferred from homology"/>
<evidence type="ECO:0000256" key="2">
    <source>
        <dbReference type="ARBA" id="ARBA00007581"/>
    </source>
</evidence>
<evidence type="ECO:0000256" key="1">
    <source>
        <dbReference type="ARBA" id="ARBA00001947"/>
    </source>
</evidence>
<dbReference type="SUPFAM" id="SSF53213">
    <property type="entry name" value="LigB-like"/>
    <property type="match status" value="1"/>
</dbReference>
<comment type="cofactor">
    <cofactor evidence="1">
        <name>Zn(2+)</name>
        <dbReference type="ChEBI" id="CHEBI:29105"/>
    </cofactor>
</comment>
<evidence type="ECO:0000313" key="7">
    <source>
        <dbReference type="EMBL" id="QQO08781.1"/>
    </source>
</evidence>
<dbReference type="Gene3D" id="3.40.830.10">
    <property type="entry name" value="LigB-like"/>
    <property type="match status" value="1"/>
</dbReference>
<evidence type="ECO:0000259" key="6">
    <source>
        <dbReference type="Pfam" id="PF02900"/>
    </source>
</evidence>
<keyword evidence="5 7" id="KW-0560">Oxidoreductase</keyword>
<dbReference type="PANTHER" id="PTHR30096">
    <property type="entry name" value="4,5-DOPA DIOXYGENASE EXTRADIOL-LIKE PROTEIN"/>
    <property type="match status" value="1"/>
</dbReference>
<dbReference type="GO" id="GO:0008270">
    <property type="term" value="F:zinc ion binding"/>
    <property type="evidence" value="ECO:0007669"/>
    <property type="project" value="InterPro"/>
</dbReference>
<keyword evidence="7" id="KW-0223">Dioxygenase</keyword>
<organism evidence="7 8">
    <name type="scientific">Breznakiella homolactica</name>
    <dbReference type="NCBI Taxonomy" id="2798577"/>
    <lineage>
        <taxon>Bacteria</taxon>
        <taxon>Pseudomonadati</taxon>
        <taxon>Spirochaetota</taxon>
        <taxon>Spirochaetia</taxon>
        <taxon>Spirochaetales</taxon>
        <taxon>Breznakiellaceae</taxon>
        <taxon>Breznakiella</taxon>
    </lineage>
</organism>
<name>A0A7T8B9X9_9SPIR</name>
<reference evidence="7" key="1">
    <citation type="submission" date="2021-01" db="EMBL/GenBank/DDBJ databases">
        <title>Description of Breznakiella homolactica.</title>
        <authorList>
            <person name="Song Y."/>
            <person name="Brune A."/>
        </authorList>
    </citation>
    <scope>NUCLEOTIDE SEQUENCE</scope>
    <source>
        <strain evidence="7">RmG30</strain>
    </source>
</reference>
<dbReference type="PIRSF" id="PIRSF006157">
    <property type="entry name" value="Doxgns_DODA"/>
    <property type="match status" value="1"/>
</dbReference>
<evidence type="ECO:0000256" key="5">
    <source>
        <dbReference type="ARBA" id="ARBA00023002"/>
    </source>
</evidence>
<evidence type="ECO:0000256" key="4">
    <source>
        <dbReference type="ARBA" id="ARBA00022833"/>
    </source>
</evidence>
<evidence type="ECO:0000313" key="8">
    <source>
        <dbReference type="Proteomes" id="UP000595917"/>
    </source>
</evidence>
<dbReference type="Pfam" id="PF02900">
    <property type="entry name" value="LigB"/>
    <property type="match status" value="1"/>
</dbReference>